<dbReference type="PROSITE" id="PS51892">
    <property type="entry name" value="SUBTILASE"/>
    <property type="match status" value="1"/>
</dbReference>
<sequence>MSARRWFINPIILSLIAVALQGCGSGSSAITSSDDDDGSGTEPETHAVSGTVSAASNTLVDSDINDIYADYSSNNSLATAQAITNLVTVQGFVTKSGTRGRISGAASLERFADSADQEDYYAASLQAGQTIIVHVVDDSSNTNALYNGDVDIQLIDDTGNSVASSISTSTYESMTVPTSGDYYIRVYAYDGTSKYVMSITTSSSSVANRLAATNTTTGTAISDDFVSNQMLIQMKPTSSLSASNLVSNKLTNSGIKTLSTSTMGKQRPALLSFDASASSVLALATTTSQLPAESGNYQQKFATLMAIKQVAEQDDVLLAEPNYLRTAFATPNDRRYNEQWHYSAIDLPLAWELSTGERSDGTDVVVAVVDTGVFLSHSDLSGQLTSDGYDFISSSSNANDGDGIDNNPDDPGDNSTAGLSSWHGTHVAGTIAASTNNNLGVAGIAWAAKIMPVRVLGLQGGTSYDILQGMYYAAGLSNDSGTVPDQPADIINLSLGGTSRSQAEQNAITAIHDAGVIIVAASGNDGNSTVNYPAGYTDVIAVGATDAADNIAYYSSYGSHLDLAAPGGDTNRDLNNDGYQDGILSTLVNDSSGTRRSSYGYYNGTSMAAPHVAGVIALMKAVYPELTPDNLDSLIASGSISDDLGDSGHDNDFGYGRINALKAVNAALELATTGTVVLPVLLQTSPSLMSIGSTDSARFTLTNAGGGEPAITSVSATASWLSVTPETIDAQGFGSYLVSVTRTDLADGYYSDKITITSDTGNSVTLSVNMTVGTITGDGELTIQYVLFMDSNGDVVEEAVTNSDGSFTASVTAGDYVLYVGSDIDVDYVICTDGETCGAYPTLNNPETVTVSDSPVSGLAMTVSIQTPTVTDTDTSSSASALLQRSGSLARQRSLTLP</sequence>
<proteinExistence type="inferred from homology"/>
<accession>A0ABW8NHA3</accession>
<keyword evidence="3 5" id="KW-0378">Hydrolase</keyword>
<dbReference type="PROSITE" id="PS00137">
    <property type="entry name" value="SUBTILASE_HIS"/>
    <property type="match status" value="1"/>
</dbReference>
<dbReference type="RefSeq" id="WP_416205626.1">
    <property type="nucleotide sequence ID" value="NZ_JBBKTX010000008.1"/>
</dbReference>
<dbReference type="Proteomes" id="UP001620597">
    <property type="component" value="Unassembled WGS sequence"/>
</dbReference>
<gene>
    <name evidence="10" type="ORF">WG929_07970</name>
</gene>
<comment type="similarity">
    <text evidence="1 5 6">Belongs to the peptidase S8 family.</text>
</comment>
<keyword evidence="4 5" id="KW-0720">Serine protease</keyword>
<evidence type="ECO:0000256" key="8">
    <source>
        <dbReference type="SAM" id="SignalP"/>
    </source>
</evidence>
<protein>
    <submittedName>
        <fullName evidence="10">S8 family peptidase</fullName>
        <ecNumber evidence="10">3.4.-.-</ecNumber>
    </submittedName>
</protein>
<feature type="chain" id="PRO_5045105798" evidence="8">
    <location>
        <begin position="30"/>
        <end position="898"/>
    </location>
</feature>
<dbReference type="InterPro" id="IPR050131">
    <property type="entry name" value="Peptidase_S8_subtilisin-like"/>
</dbReference>
<feature type="active site" description="Charge relay system" evidence="5">
    <location>
        <position position="606"/>
    </location>
</feature>
<evidence type="ECO:0000256" key="6">
    <source>
        <dbReference type="RuleBase" id="RU003355"/>
    </source>
</evidence>
<dbReference type="PROSITE" id="PS00136">
    <property type="entry name" value="SUBTILASE_ASP"/>
    <property type="match status" value="1"/>
</dbReference>
<dbReference type="InterPro" id="IPR036852">
    <property type="entry name" value="Peptidase_S8/S53_dom_sf"/>
</dbReference>
<dbReference type="Gene3D" id="2.60.40.10">
    <property type="entry name" value="Immunoglobulins"/>
    <property type="match status" value="1"/>
</dbReference>
<dbReference type="PROSITE" id="PS51257">
    <property type="entry name" value="PROKAR_LIPOPROTEIN"/>
    <property type="match status" value="1"/>
</dbReference>
<dbReference type="CDD" id="cd07496">
    <property type="entry name" value="Peptidases_S8_13"/>
    <property type="match status" value="1"/>
</dbReference>
<dbReference type="InterPro" id="IPR015500">
    <property type="entry name" value="Peptidase_S8_subtilisin-rel"/>
</dbReference>
<name>A0ABW8NHA3_9GAMM</name>
<feature type="domain" description="Peptidase S8/S53" evidence="9">
    <location>
        <begin position="361"/>
        <end position="656"/>
    </location>
</feature>
<dbReference type="InterPro" id="IPR034176">
    <property type="entry name" value="Peptidases_S8_13"/>
</dbReference>
<evidence type="ECO:0000256" key="5">
    <source>
        <dbReference type="PROSITE-ProRule" id="PRU01240"/>
    </source>
</evidence>
<keyword evidence="2 5" id="KW-0645">Protease</keyword>
<dbReference type="InterPro" id="IPR023828">
    <property type="entry name" value="Peptidase_S8_Ser-AS"/>
</dbReference>
<dbReference type="PANTHER" id="PTHR43806">
    <property type="entry name" value="PEPTIDASE S8"/>
    <property type="match status" value="1"/>
</dbReference>
<reference evidence="10 11" key="1">
    <citation type="submission" date="2024-03" db="EMBL/GenBank/DDBJ databases">
        <title>High-quality draft genome sequence of Oceanobacter sp. wDCs-4.</title>
        <authorList>
            <person name="Dong C."/>
        </authorList>
    </citation>
    <scope>NUCLEOTIDE SEQUENCE [LARGE SCALE GENOMIC DNA]</scope>
    <source>
        <strain evidence="11">wDCs-4</strain>
    </source>
</reference>
<evidence type="ECO:0000259" key="9">
    <source>
        <dbReference type="Pfam" id="PF00082"/>
    </source>
</evidence>
<feature type="compositionally biased region" description="Low complexity" evidence="7">
    <location>
        <begin position="395"/>
        <end position="406"/>
    </location>
</feature>
<feature type="active site" description="Charge relay system" evidence="5">
    <location>
        <position position="370"/>
    </location>
</feature>
<feature type="region of interest" description="Disordered" evidence="7">
    <location>
        <begin position="29"/>
        <end position="50"/>
    </location>
</feature>
<dbReference type="InterPro" id="IPR017309">
    <property type="entry name" value="Pept_S8A_subtilisin_proteobac"/>
</dbReference>
<dbReference type="InterPro" id="IPR023827">
    <property type="entry name" value="Peptidase_S8_Asp-AS"/>
</dbReference>
<feature type="region of interest" description="Disordered" evidence="7">
    <location>
        <begin position="395"/>
        <end position="420"/>
    </location>
</feature>
<dbReference type="PROSITE" id="PS00138">
    <property type="entry name" value="SUBTILASE_SER"/>
    <property type="match status" value="1"/>
</dbReference>
<evidence type="ECO:0000256" key="3">
    <source>
        <dbReference type="ARBA" id="ARBA00022801"/>
    </source>
</evidence>
<keyword evidence="8" id="KW-0732">Signal</keyword>
<feature type="active site" description="Charge relay system" evidence="5">
    <location>
        <position position="423"/>
    </location>
</feature>
<keyword evidence="11" id="KW-1185">Reference proteome</keyword>
<feature type="signal peptide" evidence="8">
    <location>
        <begin position="1"/>
        <end position="29"/>
    </location>
</feature>
<dbReference type="GO" id="GO:0016787">
    <property type="term" value="F:hydrolase activity"/>
    <property type="evidence" value="ECO:0007669"/>
    <property type="project" value="UniProtKB-KW"/>
</dbReference>
<dbReference type="EMBL" id="JBBKTX010000008">
    <property type="protein sequence ID" value="MFK4752344.1"/>
    <property type="molecule type" value="Genomic_DNA"/>
</dbReference>
<dbReference type="EC" id="3.4.-.-" evidence="10"/>
<comment type="caution">
    <text evidence="10">The sequence shown here is derived from an EMBL/GenBank/DDBJ whole genome shotgun (WGS) entry which is preliminary data.</text>
</comment>
<evidence type="ECO:0000256" key="7">
    <source>
        <dbReference type="SAM" id="MobiDB-lite"/>
    </source>
</evidence>
<dbReference type="PIRSF" id="PIRSF037893">
    <property type="entry name" value="Subtilisin_rel_Maqu_2796"/>
    <property type="match status" value="1"/>
</dbReference>
<evidence type="ECO:0000256" key="1">
    <source>
        <dbReference type="ARBA" id="ARBA00011073"/>
    </source>
</evidence>
<dbReference type="Gene3D" id="2.60.120.380">
    <property type="match status" value="1"/>
</dbReference>
<dbReference type="Pfam" id="PF00082">
    <property type="entry name" value="Peptidase_S8"/>
    <property type="match status" value="1"/>
</dbReference>
<dbReference type="PANTHER" id="PTHR43806:SF11">
    <property type="entry name" value="CEREVISIN-RELATED"/>
    <property type="match status" value="1"/>
</dbReference>
<dbReference type="InterPro" id="IPR013783">
    <property type="entry name" value="Ig-like_fold"/>
</dbReference>
<dbReference type="InterPro" id="IPR000209">
    <property type="entry name" value="Peptidase_S8/S53_dom"/>
</dbReference>
<dbReference type="SUPFAM" id="SSF52743">
    <property type="entry name" value="Subtilisin-like"/>
    <property type="match status" value="1"/>
</dbReference>
<dbReference type="Gene3D" id="3.40.50.200">
    <property type="entry name" value="Peptidase S8/S53 domain"/>
    <property type="match status" value="1"/>
</dbReference>
<organism evidence="10 11">
    <name type="scientific">Oceanobacter antarcticus</name>
    <dbReference type="NCBI Taxonomy" id="3133425"/>
    <lineage>
        <taxon>Bacteria</taxon>
        <taxon>Pseudomonadati</taxon>
        <taxon>Pseudomonadota</taxon>
        <taxon>Gammaproteobacteria</taxon>
        <taxon>Oceanospirillales</taxon>
        <taxon>Oceanospirillaceae</taxon>
        <taxon>Oceanobacter</taxon>
    </lineage>
</organism>
<dbReference type="PRINTS" id="PR00723">
    <property type="entry name" value="SUBTILISIN"/>
</dbReference>
<evidence type="ECO:0000256" key="4">
    <source>
        <dbReference type="ARBA" id="ARBA00022825"/>
    </source>
</evidence>
<evidence type="ECO:0000313" key="11">
    <source>
        <dbReference type="Proteomes" id="UP001620597"/>
    </source>
</evidence>
<dbReference type="InterPro" id="IPR022398">
    <property type="entry name" value="Peptidase_S8_His-AS"/>
</dbReference>
<evidence type="ECO:0000313" key="10">
    <source>
        <dbReference type="EMBL" id="MFK4752344.1"/>
    </source>
</evidence>
<evidence type="ECO:0000256" key="2">
    <source>
        <dbReference type="ARBA" id="ARBA00022670"/>
    </source>
</evidence>